<organism evidence="2 3">
    <name type="scientific">Cyphellophora europaea (strain CBS 101466)</name>
    <name type="common">Phialophora europaea</name>
    <dbReference type="NCBI Taxonomy" id="1220924"/>
    <lineage>
        <taxon>Eukaryota</taxon>
        <taxon>Fungi</taxon>
        <taxon>Dikarya</taxon>
        <taxon>Ascomycota</taxon>
        <taxon>Pezizomycotina</taxon>
        <taxon>Eurotiomycetes</taxon>
        <taxon>Chaetothyriomycetidae</taxon>
        <taxon>Chaetothyriales</taxon>
        <taxon>Cyphellophoraceae</taxon>
        <taxon>Cyphellophora</taxon>
    </lineage>
</organism>
<feature type="compositionally biased region" description="Acidic residues" evidence="1">
    <location>
        <begin position="1052"/>
        <end position="1067"/>
    </location>
</feature>
<feature type="region of interest" description="Disordered" evidence="1">
    <location>
        <begin position="1018"/>
        <end position="1067"/>
    </location>
</feature>
<accession>W2S053</accession>
<protein>
    <submittedName>
        <fullName evidence="2">Uncharacterized protein</fullName>
    </submittedName>
</protein>
<feature type="compositionally biased region" description="Basic and acidic residues" evidence="1">
    <location>
        <begin position="1037"/>
        <end position="1051"/>
    </location>
</feature>
<feature type="region of interest" description="Disordered" evidence="1">
    <location>
        <begin position="914"/>
        <end position="933"/>
    </location>
</feature>
<dbReference type="eggNOG" id="ENOG502S984">
    <property type="taxonomic scope" value="Eukaryota"/>
</dbReference>
<dbReference type="InParanoid" id="W2S053"/>
<feature type="compositionally biased region" description="Acidic residues" evidence="1">
    <location>
        <begin position="1021"/>
        <end position="1036"/>
    </location>
</feature>
<dbReference type="Proteomes" id="UP000030752">
    <property type="component" value="Unassembled WGS sequence"/>
</dbReference>
<evidence type="ECO:0000313" key="2">
    <source>
        <dbReference type="EMBL" id="ETN41970.1"/>
    </source>
</evidence>
<dbReference type="OrthoDB" id="5371510at2759"/>
<name>W2S053_CYPE1</name>
<dbReference type="EMBL" id="KB822719">
    <property type="protein sequence ID" value="ETN41970.1"/>
    <property type="molecule type" value="Genomic_DNA"/>
</dbReference>
<proteinExistence type="predicted"/>
<feature type="compositionally biased region" description="Low complexity" evidence="1">
    <location>
        <begin position="924"/>
        <end position="933"/>
    </location>
</feature>
<reference evidence="2 3" key="1">
    <citation type="submission" date="2013-03" db="EMBL/GenBank/DDBJ databases">
        <title>The Genome Sequence of Phialophora europaea CBS 101466.</title>
        <authorList>
            <consortium name="The Broad Institute Genomics Platform"/>
            <person name="Cuomo C."/>
            <person name="de Hoog S."/>
            <person name="Gorbushina A."/>
            <person name="Walker B."/>
            <person name="Young S.K."/>
            <person name="Zeng Q."/>
            <person name="Gargeya S."/>
            <person name="Fitzgerald M."/>
            <person name="Haas B."/>
            <person name="Abouelleil A."/>
            <person name="Allen A.W."/>
            <person name="Alvarado L."/>
            <person name="Arachchi H.M."/>
            <person name="Berlin A.M."/>
            <person name="Chapman S.B."/>
            <person name="Gainer-Dewar J."/>
            <person name="Goldberg J."/>
            <person name="Griggs A."/>
            <person name="Gujja S."/>
            <person name="Hansen M."/>
            <person name="Howarth C."/>
            <person name="Imamovic A."/>
            <person name="Ireland A."/>
            <person name="Larimer J."/>
            <person name="McCowan C."/>
            <person name="Murphy C."/>
            <person name="Pearson M."/>
            <person name="Poon T.W."/>
            <person name="Priest M."/>
            <person name="Roberts A."/>
            <person name="Saif S."/>
            <person name="Shea T."/>
            <person name="Sisk P."/>
            <person name="Sykes S."/>
            <person name="Wortman J."/>
            <person name="Nusbaum C."/>
            <person name="Birren B."/>
        </authorList>
    </citation>
    <scope>NUCLEOTIDE SEQUENCE [LARGE SCALE GENOMIC DNA]</scope>
    <source>
        <strain evidence="2 3">CBS 101466</strain>
    </source>
</reference>
<dbReference type="RefSeq" id="XP_008716479.1">
    <property type="nucleotide sequence ID" value="XM_008718257.1"/>
</dbReference>
<gene>
    <name evidence="2" type="ORF">HMPREF1541_03909</name>
</gene>
<dbReference type="GeneID" id="19971248"/>
<feature type="region of interest" description="Disordered" evidence="1">
    <location>
        <begin position="589"/>
        <end position="634"/>
    </location>
</feature>
<sequence length="1067" mass="118855">MTSPRDTGQGDPDLSHAIAQSIWDEQARQARSQERRDSVEPEKSIPDRSPDSIPHDPIKAMTMNVDLRLGNEFTPIADEAGDTLIYIGIPPPLRDQSRDEYTHIRKHFDTFFLVKSSDIKALHSSKFDKLLGATPCIRAETRFKKLDTFKKFNPSLKARVKYHVDLRPPNEDDEAVLLITDLSCSYGIRAWHLAQDMFDLPPSAVAGTDHLDYPSNPYYLEYRRAREGPYKIGDLPLATEYCPLRHHSGLERLFNAMTGGDPKLDSAPKMWTYFALARYFGCAQSPQINKWILQWLQKTGNANFVQNNPEIGYRIGLACVWPDLTRDSFAVLVGEKALMDVCHQFVGQVANSDHSMHGRPLEILDDDERNRVGHAASSMVVRLRRVIDTMVLEPDWLGESPAYQKLLQCAPRNDWEAQIVQVAQQAVVDFVKYRLKAIMIKALVGTHDHLRPAGRETQLPHAKHSLFFVDTYNNLPYLARPFTRSFWMAVAEIDFKKDVDLRLDNASAWDGDLAEQKNTIIRDMTLEPQDRNRASAVDRKIMMVNDLLYPPKPIFPEARSNTYNDPGAWDGHSFAESQISIATNANTTPLLQQKREQIGEFDPGTSPGKRRKTSDDGPALALPIRPAPAPTTFLDERPAFTSTLLNTSPEKRTLFASRSSGTSPIKEETATTTTATPRSNISWPHMTQKWPSIGSVFGARSNLPQPAEDGFSHPDDAWNSGVFGATPGDGLPDSVRPGNSNLDGVQLANMASQESAGSWDDPTEGKALKSKWSADLGAGDPDHLHVDWESVSKAPKMNPKKKPERRVLQQFSDLPYQTQWSYGNQINFVDMMIQFSRSLRNRAQEIVYPAHIFHESFSMPTDLIDHVFCLTDEEWKFLPLSVGGFDDGTGGVFDETIPNLEAGGFRGGKRGIGKVDTATDDSESGSSSFDDVASEAVSTVGKASKIATDGTETVKSFDNDQESDTDFDYTDLYGQVQQMHIEQALKEAEKGGGHFLADSDDGDVSTIMGAGSDVQGHFFGDDADDFLNEDDGDNIEESSKDSKGKYAKPDDTNDDDDDDDTFELVDI</sequence>
<feature type="compositionally biased region" description="Basic and acidic residues" evidence="1">
    <location>
        <begin position="25"/>
        <end position="58"/>
    </location>
</feature>
<feature type="region of interest" description="Disordered" evidence="1">
    <location>
        <begin position="1"/>
        <end position="58"/>
    </location>
</feature>
<evidence type="ECO:0000313" key="3">
    <source>
        <dbReference type="Proteomes" id="UP000030752"/>
    </source>
</evidence>
<dbReference type="STRING" id="1220924.W2S053"/>
<keyword evidence="3" id="KW-1185">Reference proteome</keyword>
<dbReference type="AlphaFoldDB" id="W2S053"/>
<dbReference type="HOGENOM" id="CLU_007499_0_0_1"/>
<feature type="region of interest" description="Disordered" evidence="1">
    <location>
        <begin position="656"/>
        <end position="686"/>
    </location>
</feature>
<dbReference type="VEuPathDB" id="FungiDB:HMPREF1541_03909"/>
<evidence type="ECO:0000256" key="1">
    <source>
        <dbReference type="SAM" id="MobiDB-lite"/>
    </source>
</evidence>